<dbReference type="GO" id="GO:0005874">
    <property type="term" value="C:microtubule"/>
    <property type="evidence" value="ECO:0007669"/>
    <property type="project" value="TreeGrafter"/>
</dbReference>
<gene>
    <name evidence="5" type="ORF">BO94DRAFT_487610</name>
</gene>
<dbReference type="InterPro" id="IPR022812">
    <property type="entry name" value="Dynamin"/>
</dbReference>
<sequence length="697" mass="78302">MVRRNFSTTALEVLCTPERLELIDHIDSLRLRGISHYISLPQIIVCGDQSSGKSSVLEAISGVPFPVRSNLCTRFPTEVVLRKAAQAGVTVSIVPHQSRGSFEQVKLSAFHETLDNFEDLPPLIEKAKAAMGLHAQGKAFSNDLLRVEISGPDRPHLTIVDLPGPTHSETQQQSARDVSLVQDVVKMYMRESRSIILAVVSAKNDFANQIVLRLAREADPSGTRTVGVITKPDTLVRGSDSEFQFLSLARNQEVNFNLGWHVLKNMDTEKGTSSLATRNREESEFLSKGAWARLPRSYVGIDTLRTRLSKLLLEQIVAELPDLMEEVKTKMEDCQQQLDGLGQPRETVTEQRSYLLQISESFQSIVRAGVDGTYGGTFSGRVDAVKQYPNRIRGVVQNLNEKFAKYISEQGHYRHISHSQNDARDVTSGQTVVTRKKYIEHIELLLRESRGRELPGTFNPMIITDLFQEQSQLWQKIAENHIDEVWAATQAFIIAVVRGVSDEATTVTLLHDITAPALDDRLQAMKRKLTEVLERYRSGHPITYSREFVEIIQKVHRERFKAVLSNGLEEFIEQQNKLRHFYVNPSEIGNVLDRILASSEVGSASFAAAEALDISMTYYEVSLERFIDCVAIGVVEITLMQHLGNILSPIVIDVMSDTQVSRIAEETVGHCCLRNELLTKLEVLRKGSEICRKFVKV</sequence>
<dbReference type="SMART" id="SM00053">
    <property type="entry name" value="DYNc"/>
    <property type="match status" value="1"/>
</dbReference>
<dbReference type="PROSITE" id="PS51388">
    <property type="entry name" value="GED"/>
    <property type="match status" value="1"/>
</dbReference>
<dbReference type="GO" id="GO:0005739">
    <property type="term" value="C:mitochondrion"/>
    <property type="evidence" value="ECO:0007669"/>
    <property type="project" value="TreeGrafter"/>
</dbReference>
<evidence type="ECO:0000313" key="5">
    <source>
        <dbReference type="EMBL" id="PWY93088.1"/>
    </source>
</evidence>
<organism evidence="5 6">
    <name type="scientific">Aspergillus sclerotioniger CBS 115572</name>
    <dbReference type="NCBI Taxonomy" id="1450535"/>
    <lineage>
        <taxon>Eukaryota</taxon>
        <taxon>Fungi</taxon>
        <taxon>Dikarya</taxon>
        <taxon>Ascomycota</taxon>
        <taxon>Pezizomycotina</taxon>
        <taxon>Eurotiomycetes</taxon>
        <taxon>Eurotiomycetidae</taxon>
        <taxon>Eurotiales</taxon>
        <taxon>Aspergillaceae</taxon>
        <taxon>Aspergillus</taxon>
        <taxon>Aspergillus subgen. Circumdati</taxon>
    </lineage>
</organism>
<dbReference type="SUPFAM" id="SSF52540">
    <property type="entry name" value="P-loop containing nucleoside triphosphate hydrolases"/>
    <property type="match status" value="1"/>
</dbReference>
<dbReference type="InterPro" id="IPR000375">
    <property type="entry name" value="Dynamin_stalk"/>
</dbReference>
<dbReference type="PRINTS" id="PR00195">
    <property type="entry name" value="DYNAMIN"/>
</dbReference>
<dbReference type="AlphaFoldDB" id="A0A317X855"/>
<dbReference type="GO" id="GO:0005525">
    <property type="term" value="F:GTP binding"/>
    <property type="evidence" value="ECO:0007669"/>
    <property type="project" value="InterPro"/>
</dbReference>
<dbReference type="GeneID" id="37111187"/>
<dbReference type="Proteomes" id="UP000246702">
    <property type="component" value="Unassembled WGS sequence"/>
</dbReference>
<dbReference type="GO" id="GO:0008017">
    <property type="term" value="F:microtubule binding"/>
    <property type="evidence" value="ECO:0007669"/>
    <property type="project" value="TreeGrafter"/>
</dbReference>
<keyword evidence="6" id="KW-1185">Reference proteome</keyword>
<dbReference type="RefSeq" id="XP_025469849.1">
    <property type="nucleotide sequence ID" value="XM_025609044.1"/>
</dbReference>
<dbReference type="Gene3D" id="3.40.50.300">
    <property type="entry name" value="P-loop containing nucleotide triphosphate hydrolases"/>
    <property type="match status" value="1"/>
</dbReference>
<dbReference type="GO" id="GO:0006897">
    <property type="term" value="P:endocytosis"/>
    <property type="evidence" value="ECO:0007669"/>
    <property type="project" value="TreeGrafter"/>
</dbReference>
<reference evidence="5 6" key="1">
    <citation type="submission" date="2016-12" db="EMBL/GenBank/DDBJ databases">
        <title>The genomes of Aspergillus section Nigri reveals drivers in fungal speciation.</title>
        <authorList>
            <consortium name="DOE Joint Genome Institute"/>
            <person name="Vesth T.C."/>
            <person name="Nybo J."/>
            <person name="Theobald S."/>
            <person name="Brandl J."/>
            <person name="Frisvad J.C."/>
            <person name="Nielsen K.F."/>
            <person name="Lyhne E.K."/>
            <person name="Kogle M.E."/>
            <person name="Kuo A."/>
            <person name="Riley R."/>
            <person name="Clum A."/>
            <person name="Nolan M."/>
            <person name="Lipzen A."/>
            <person name="Salamov A."/>
            <person name="Henrissat B."/>
            <person name="Wiebenga A."/>
            <person name="De Vries R.P."/>
            <person name="Grigoriev I.V."/>
            <person name="Mortensen U.H."/>
            <person name="Andersen M.R."/>
            <person name="Baker S.E."/>
        </authorList>
    </citation>
    <scope>NUCLEOTIDE SEQUENCE [LARGE SCALE GENOMIC DNA]</scope>
    <source>
        <strain evidence="5 6">CBS 115572</strain>
    </source>
</reference>
<dbReference type="STRING" id="1450535.A0A317X855"/>
<proteinExistence type="predicted"/>
<evidence type="ECO:0000259" key="4">
    <source>
        <dbReference type="PROSITE" id="PS51718"/>
    </source>
</evidence>
<feature type="non-terminal residue" evidence="5">
    <location>
        <position position="697"/>
    </location>
</feature>
<dbReference type="GO" id="GO:0003924">
    <property type="term" value="F:GTPase activity"/>
    <property type="evidence" value="ECO:0007669"/>
    <property type="project" value="InterPro"/>
</dbReference>
<dbReference type="InterPro" id="IPR001401">
    <property type="entry name" value="Dynamin_GTPase"/>
</dbReference>
<dbReference type="Pfam" id="PF01031">
    <property type="entry name" value="Dynamin_M"/>
    <property type="match status" value="1"/>
</dbReference>
<dbReference type="InterPro" id="IPR027417">
    <property type="entry name" value="P-loop_NTPase"/>
</dbReference>
<evidence type="ECO:0000259" key="3">
    <source>
        <dbReference type="PROSITE" id="PS51388"/>
    </source>
</evidence>
<dbReference type="Pfam" id="PF00350">
    <property type="entry name" value="Dynamin_N"/>
    <property type="match status" value="1"/>
</dbReference>
<comment type="caution">
    <text evidence="5">The sequence shown here is derived from an EMBL/GenBank/DDBJ whole genome shotgun (WGS) entry which is preliminary data.</text>
</comment>
<evidence type="ECO:0000256" key="1">
    <source>
        <dbReference type="ARBA" id="ARBA00022741"/>
    </source>
</evidence>
<dbReference type="CDD" id="cd08771">
    <property type="entry name" value="DLP_1"/>
    <property type="match status" value="1"/>
</dbReference>
<keyword evidence="1" id="KW-0547">Nucleotide-binding</keyword>
<dbReference type="InterPro" id="IPR030381">
    <property type="entry name" value="G_DYNAMIN_dom"/>
</dbReference>
<accession>A0A317X855</accession>
<dbReference type="InterPro" id="IPR020850">
    <property type="entry name" value="GED_dom"/>
</dbReference>
<keyword evidence="2" id="KW-0342">GTP-binding</keyword>
<dbReference type="FunFam" id="3.40.50.300:FF:001425">
    <property type="entry name" value="Dynamin GTPase, putative"/>
    <property type="match status" value="1"/>
</dbReference>
<feature type="domain" description="GED" evidence="3">
    <location>
        <begin position="608"/>
        <end position="697"/>
    </location>
</feature>
<dbReference type="InterPro" id="IPR045063">
    <property type="entry name" value="Dynamin_N"/>
</dbReference>
<dbReference type="EMBL" id="MSFK01000007">
    <property type="protein sequence ID" value="PWY93088.1"/>
    <property type="molecule type" value="Genomic_DNA"/>
</dbReference>
<name>A0A317X855_9EURO</name>
<evidence type="ECO:0008006" key="7">
    <source>
        <dbReference type="Google" id="ProtNLM"/>
    </source>
</evidence>
<dbReference type="GO" id="GO:0016020">
    <property type="term" value="C:membrane"/>
    <property type="evidence" value="ECO:0007669"/>
    <property type="project" value="TreeGrafter"/>
</dbReference>
<dbReference type="OrthoDB" id="415706at2759"/>
<evidence type="ECO:0000313" key="6">
    <source>
        <dbReference type="Proteomes" id="UP000246702"/>
    </source>
</evidence>
<feature type="domain" description="Dynamin-type G" evidence="4">
    <location>
        <begin position="37"/>
        <end position="321"/>
    </location>
</feature>
<dbReference type="GO" id="GO:0016559">
    <property type="term" value="P:peroxisome fission"/>
    <property type="evidence" value="ECO:0007669"/>
    <property type="project" value="TreeGrafter"/>
</dbReference>
<dbReference type="GO" id="GO:0000266">
    <property type="term" value="P:mitochondrial fission"/>
    <property type="evidence" value="ECO:0007669"/>
    <property type="project" value="TreeGrafter"/>
</dbReference>
<dbReference type="PROSITE" id="PS51718">
    <property type="entry name" value="G_DYNAMIN_2"/>
    <property type="match status" value="1"/>
</dbReference>
<dbReference type="PANTHER" id="PTHR11566">
    <property type="entry name" value="DYNAMIN"/>
    <property type="match status" value="1"/>
</dbReference>
<protein>
    <recommendedName>
        <fullName evidence="7">Dynamin family protein</fullName>
    </recommendedName>
</protein>
<evidence type="ECO:0000256" key="2">
    <source>
        <dbReference type="ARBA" id="ARBA00023134"/>
    </source>
</evidence>
<dbReference type="PANTHER" id="PTHR11566:SF21">
    <property type="entry name" value="DYNAMIN RELATED PROTEIN 1, ISOFORM A"/>
    <property type="match status" value="1"/>
</dbReference>
<dbReference type="GO" id="GO:0048312">
    <property type="term" value="P:intracellular distribution of mitochondria"/>
    <property type="evidence" value="ECO:0007669"/>
    <property type="project" value="TreeGrafter"/>
</dbReference>